<dbReference type="EMBL" id="JACBZM010000001">
    <property type="protein sequence ID" value="NYI42990.1"/>
    <property type="molecule type" value="Genomic_DNA"/>
</dbReference>
<proteinExistence type="inferred from homology"/>
<evidence type="ECO:0000313" key="4">
    <source>
        <dbReference type="Proteomes" id="UP000562045"/>
    </source>
</evidence>
<dbReference type="InterPro" id="IPR003615">
    <property type="entry name" value="HNH_nuc"/>
</dbReference>
<comment type="caution">
    <text evidence="3">The sequence shown here is derived from an EMBL/GenBank/DDBJ whole genome shotgun (WGS) entry which is preliminary data.</text>
</comment>
<reference evidence="3 4" key="1">
    <citation type="submission" date="2020-07" db="EMBL/GenBank/DDBJ databases">
        <title>Sequencing the genomes of 1000 actinobacteria strains.</title>
        <authorList>
            <person name="Klenk H.-P."/>
        </authorList>
    </citation>
    <scope>NUCLEOTIDE SEQUENCE [LARGE SCALE GENOMIC DNA]</scope>
    <source>
        <strain evidence="3 4">DSM 15131</strain>
    </source>
</reference>
<dbReference type="SMART" id="SM00507">
    <property type="entry name" value="HNHc"/>
    <property type="match status" value="1"/>
</dbReference>
<evidence type="ECO:0000313" key="3">
    <source>
        <dbReference type="EMBL" id="NYI42990.1"/>
    </source>
</evidence>
<dbReference type="InterPro" id="IPR002711">
    <property type="entry name" value="HNH"/>
</dbReference>
<feature type="domain" description="HNH nuclease" evidence="2">
    <location>
        <begin position="371"/>
        <end position="423"/>
    </location>
</feature>
<comment type="similarity">
    <text evidence="1">Belongs to the Rv1128c/1148c/1588c/1702c/1945/3466 family.</text>
</comment>
<name>A0A7Z0CLP6_9ACTN</name>
<dbReference type="Pfam" id="PF02720">
    <property type="entry name" value="DUF222"/>
    <property type="match status" value="1"/>
</dbReference>
<dbReference type="AlphaFoldDB" id="A0A7Z0CLP6"/>
<dbReference type="Proteomes" id="UP000562045">
    <property type="component" value="Unassembled WGS sequence"/>
</dbReference>
<evidence type="ECO:0000259" key="2">
    <source>
        <dbReference type="SMART" id="SM00507"/>
    </source>
</evidence>
<dbReference type="GO" id="GO:0008270">
    <property type="term" value="F:zinc ion binding"/>
    <property type="evidence" value="ECO:0007669"/>
    <property type="project" value="InterPro"/>
</dbReference>
<organism evidence="3 4">
    <name type="scientific">Nocardioides aromaticivorans</name>
    <dbReference type="NCBI Taxonomy" id="200618"/>
    <lineage>
        <taxon>Bacteria</taxon>
        <taxon>Bacillati</taxon>
        <taxon>Actinomycetota</taxon>
        <taxon>Actinomycetes</taxon>
        <taxon>Propionibacteriales</taxon>
        <taxon>Nocardioidaceae</taxon>
        <taxon>Nocardioides</taxon>
    </lineage>
</organism>
<dbReference type="InterPro" id="IPR003870">
    <property type="entry name" value="DUF222"/>
</dbReference>
<dbReference type="CDD" id="cd00085">
    <property type="entry name" value="HNHc"/>
    <property type="match status" value="1"/>
</dbReference>
<evidence type="ECO:0000256" key="1">
    <source>
        <dbReference type="ARBA" id="ARBA00023450"/>
    </source>
</evidence>
<sequence>MISPGALDTATAVVQRAQELAQTRWDEVDGPEAVAVAETVAAAKGLLDAAMLRTAERITDTNAVAELGWASVKDFLTHVLGGHHGTGGGLVRAAAQLRELPQLQAALEDGRLTLPQARAIAGQVHTLPRVHEFRTAVADRMLELATHDALNASALQGSFAEVVRELDPDAAILDTEKQRSKDERGAHHQRHLTITDDGRGGVWFKGYGSSEDGEHLKATLLPLSAPVTTEPGACGGHASDPHGPLFDADGNRTQVPCPTPGCAHDGSDPRDAGARLWDALVDACVRLRNADELPRDHGSAVKVVVTTDHDSLRQQVIDAGLAREGRTDTGTRLSATAVRRLACDAHILPAVLGTDGQVLDVGRAHRLVTPAIWAALVLRDRHCAFPGCTRLPLACDAHHVVHWADGGATSLDNLILLCRHHHTLTHHSPWQVHIDPHTRQPVWTGPPRLTLTALEGRMTYHDGRPRGAPLVA</sequence>
<dbReference type="Pfam" id="PF01844">
    <property type="entry name" value="HNH"/>
    <property type="match status" value="1"/>
</dbReference>
<dbReference type="GO" id="GO:0003676">
    <property type="term" value="F:nucleic acid binding"/>
    <property type="evidence" value="ECO:0007669"/>
    <property type="project" value="InterPro"/>
</dbReference>
<dbReference type="Gene3D" id="1.10.30.50">
    <property type="match status" value="1"/>
</dbReference>
<dbReference type="RefSeq" id="WP_179647321.1">
    <property type="nucleotide sequence ID" value="NZ_JACBZM010000001.1"/>
</dbReference>
<protein>
    <recommendedName>
        <fullName evidence="2">HNH nuclease domain-containing protein</fullName>
    </recommendedName>
</protein>
<accession>A0A7Z0CLP6</accession>
<dbReference type="GO" id="GO:0004519">
    <property type="term" value="F:endonuclease activity"/>
    <property type="evidence" value="ECO:0007669"/>
    <property type="project" value="InterPro"/>
</dbReference>
<gene>
    <name evidence="3" type="ORF">BJ993_000070</name>
</gene>